<evidence type="ECO:0000313" key="1">
    <source>
        <dbReference type="EMBL" id="GGZ19631.1"/>
    </source>
</evidence>
<dbReference type="AlphaFoldDB" id="A0A918PRN5"/>
<gene>
    <name evidence="1" type="ORF">GCM10011273_00110</name>
</gene>
<reference evidence="1" key="2">
    <citation type="submission" date="2020-09" db="EMBL/GenBank/DDBJ databases">
        <authorList>
            <person name="Sun Q."/>
            <person name="Kim S."/>
        </authorList>
    </citation>
    <scope>NUCLEOTIDE SEQUENCE</scope>
    <source>
        <strain evidence="1">KCTC 32296</strain>
    </source>
</reference>
<protein>
    <submittedName>
        <fullName evidence="1">Uncharacterized protein</fullName>
    </submittedName>
</protein>
<name>A0A918PRN5_9CAUL</name>
<sequence>MELSSLNDIVIVNESPGIAIAGDVLIFRNSKQACLYLEYWWVEDGEGFALSLSGDRLVLGVKDDQVVELGREPYENGRDIVLSWLQSVAKTPSTDINQMIQSVGFTA</sequence>
<accession>A0A918PRN5</accession>
<dbReference type="Proteomes" id="UP000662572">
    <property type="component" value="Unassembled WGS sequence"/>
</dbReference>
<evidence type="ECO:0000313" key="2">
    <source>
        <dbReference type="Proteomes" id="UP000662572"/>
    </source>
</evidence>
<comment type="caution">
    <text evidence="1">The sequence shown here is derived from an EMBL/GenBank/DDBJ whole genome shotgun (WGS) entry which is preliminary data.</text>
</comment>
<proteinExistence type="predicted"/>
<organism evidence="1 2">
    <name type="scientific">Asticcacaulis endophyticus</name>
    <dbReference type="NCBI Taxonomy" id="1395890"/>
    <lineage>
        <taxon>Bacteria</taxon>
        <taxon>Pseudomonadati</taxon>
        <taxon>Pseudomonadota</taxon>
        <taxon>Alphaproteobacteria</taxon>
        <taxon>Caulobacterales</taxon>
        <taxon>Caulobacteraceae</taxon>
        <taxon>Asticcacaulis</taxon>
    </lineage>
</organism>
<keyword evidence="2" id="KW-1185">Reference proteome</keyword>
<dbReference type="EMBL" id="BMZB01000001">
    <property type="protein sequence ID" value="GGZ19631.1"/>
    <property type="molecule type" value="Genomic_DNA"/>
</dbReference>
<reference evidence="1" key="1">
    <citation type="journal article" date="2014" name="Int. J. Syst. Evol. Microbiol.">
        <title>Complete genome sequence of Corynebacterium casei LMG S-19264T (=DSM 44701T), isolated from a smear-ripened cheese.</title>
        <authorList>
            <consortium name="US DOE Joint Genome Institute (JGI-PGF)"/>
            <person name="Walter F."/>
            <person name="Albersmeier A."/>
            <person name="Kalinowski J."/>
            <person name="Ruckert C."/>
        </authorList>
    </citation>
    <scope>NUCLEOTIDE SEQUENCE</scope>
    <source>
        <strain evidence="1">KCTC 32296</strain>
    </source>
</reference>